<comment type="caution">
    <text evidence="2">The sequence shown here is derived from an EMBL/GenBank/DDBJ whole genome shotgun (WGS) entry which is preliminary data.</text>
</comment>
<name>A0ABU8P5Q4_9CORY</name>
<protein>
    <recommendedName>
        <fullName evidence="4">Zinc metalloprotease</fullName>
    </recommendedName>
</protein>
<feature type="compositionally biased region" description="Basic and acidic residues" evidence="1">
    <location>
        <begin position="492"/>
        <end position="506"/>
    </location>
</feature>
<reference evidence="2 3" key="1">
    <citation type="submission" date="2024-02" db="EMBL/GenBank/DDBJ databases">
        <title>Whole genome sequencing and characterization of Corynebacterium isolated from the ocular surface of dry eye disease sufferers.</title>
        <authorList>
            <person name="Naqvi M."/>
        </authorList>
    </citation>
    <scope>NUCLEOTIDE SEQUENCE [LARGE SCALE GENOMIC DNA]</scope>
    <source>
        <strain evidence="2 3">PCR27</strain>
    </source>
</reference>
<evidence type="ECO:0000313" key="3">
    <source>
        <dbReference type="Proteomes" id="UP001372244"/>
    </source>
</evidence>
<sequence>MSTLTKSLLGDYSNAISQFQFACLGSYPGPSMPMNLLGELVGAVDGIAPENLVKNTVAAVGGSRPKAGGAGLAGYLRQDDSAVAQGAMREHLCGLQEDFDIDRQDAAHLTSSAEQCSGAIADVVDVSDTALTELISAVIPLLNILSMVATKHPLARFIIPILSTIGGRVIEETNHNIASTCRDRDDAIESCYNEFESRCECVCERPMPEECPTPAKPADGACPAPVEQCPDTPIPTKPMPKEECPPPPSQPTEPAQVECPPEPTPMPEPYSKQESSHTTSAPPQPTPPSPPPVPPRECPEPEPERTSTPTPEPSAKPEVHMETTAEHGLGCHCQECTEQSFTERPSQSQREVEITRPAQAEIIPPQEPPEQPQQVEEPCPEPEPQPEPKPKPDLDTEPASESGAGEETLCPESTEECVETTQTSSEGCGIESSCSGSLGMVGAGIALVGVGLIVEGAAQCLEIMSEADCPVQEPEPDPVPEAELEPEPDPCPEPKPEPEPEPKPEPTGDDGVMTPPPELSQVEEPTPPPEKAAHLPASGPAEAPPPAPVPEPAPAPSPQPAPQQEAAPAPEEPTIKARKAGQW</sequence>
<evidence type="ECO:0000313" key="2">
    <source>
        <dbReference type="EMBL" id="MEJ4139160.1"/>
    </source>
</evidence>
<keyword evidence="3" id="KW-1185">Reference proteome</keyword>
<feature type="compositionally biased region" description="Acidic residues" evidence="1">
    <location>
        <begin position="474"/>
        <end position="490"/>
    </location>
</feature>
<feature type="region of interest" description="Disordered" evidence="1">
    <location>
        <begin position="468"/>
        <end position="583"/>
    </location>
</feature>
<dbReference type="Proteomes" id="UP001372244">
    <property type="component" value="Unassembled WGS sequence"/>
</dbReference>
<organism evidence="2 3">
    <name type="scientific">Corynebacterium marquesiae</name>
    <dbReference type="NCBI Taxonomy" id="2913503"/>
    <lineage>
        <taxon>Bacteria</taxon>
        <taxon>Bacillati</taxon>
        <taxon>Actinomycetota</taxon>
        <taxon>Actinomycetes</taxon>
        <taxon>Mycobacteriales</taxon>
        <taxon>Corynebacteriaceae</taxon>
        <taxon>Corynebacterium</taxon>
    </lineage>
</organism>
<dbReference type="EMBL" id="JBAHUZ010000021">
    <property type="protein sequence ID" value="MEJ4139160.1"/>
    <property type="molecule type" value="Genomic_DNA"/>
</dbReference>
<feature type="compositionally biased region" description="Pro residues" evidence="1">
    <location>
        <begin position="542"/>
        <end position="561"/>
    </location>
</feature>
<dbReference type="PRINTS" id="PR01217">
    <property type="entry name" value="PRICHEXTENSN"/>
</dbReference>
<feature type="region of interest" description="Disordered" evidence="1">
    <location>
        <begin position="233"/>
        <end position="326"/>
    </location>
</feature>
<evidence type="ECO:0000256" key="1">
    <source>
        <dbReference type="SAM" id="MobiDB-lite"/>
    </source>
</evidence>
<evidence type="ECO:0008006" key="4">
    <source>
        <dbReference type="Google" id="ProtNLM"/>
    </source>
</evidence>
<feature type="compositionally biased region" description="Polar residues" evidence="1">
    <location>
        <begin position="338"/>
        <end position="349"/>
    </location>
</feature>
<feature type="region of interest" description="Disordered" evidence="1">
    <location>
        <begin position="338"/>
        <end position="437"/>
    </location>
</feature>
<feature type="compositionally biased region" description="Pro residues" evidence="1">
    <location>
        <begin position="282"/>
        <end position="296"/>
    </location>
</feature>
<gene>
    <name evidence="2" type="ORF">V5S76_08575</name>
</gene>
<proteinExistence type="predicted"/>
<accession>A0ABU8P5Q4</accession>
<feature type="compositionally biased region" description="Low complexity" evidence="1">
    <location>
        <begin position="424"/>
        <end position="437"/>
    </location>
</feature>
<dbReference type="RefSeq" id="WP_337887824.1">
    <property type="nucleotide sequence ID" value="NZ_JBAHUW010000019.1"/>
</dbReference>
<feature type="compositionally biased region" description="Basic and acidic residues" evidence="1">
    <location>
        <begin position="315"/>
        <end position="325"/>
    </location>
</feature>